<dbReference type="EMBL" id="MF503972">
    <property type="protein sequence ID" value="ASR75363.1"/>
    <property type="molecule type" value="Genomic_DNA"/>
</dbReference>
<dbReference type="AlphaFoldDB" id="A0A2I4S699"/>
<name>A0A2I4S699_ORYNI</name>
<accession>A0A2I4S699</accession>
<evidence type="ECO:0000313" key="1">
    <source>
        <dbReference type="EMBL" id="ASR75363.1"/>
    </source>
</evidence>
<protein>
    <submittedName>
        <fullName evidence="1">Uncharacterized protein</fullName>
    </submittedName>
</protein>
<sequence length="106" mass="11075">MAMRVGGGDGEQRWWGNGDGGWWQRRLGMVAFSRAAAMQIGGVGGGAAPMGDGDGSVADVAVRCSHVWIDGRAVRVFLYTLLGQWAFHVMGCGLWTCGGVACSLLG</sequence>
<organism evidence="1">
    <name type="scientific">Oryza nivara</name>
    <name type="common">Indian wild rice</name>
    <name type="synonym">Oryza sativa f. spontanea</name>
    <dbReference type="NCBI Taxonomy" id="4536"/>
    <lineage>
        <taxon>Eukaryota</taxon>
        <taxon>Viridiplantae</taxon>
        <taxon>Streptophyta</taxon>
        <taxon>Embryophyta</taxon>
        <taxon>Tracheophyta</taxon>
        <taxon>Spermatophyta</taxon>
        <taxon>Magnoliopsida</taxon>
        <taxon>Liliopsida</taxon>
        <taxon>Poales</taxon>
        <taxon>Poaceae</taxon>
        <taxon>BOP clade</taxon>
        <taxon>Oryzoideae</taxon>
        <taxon>Oryzeae</taxon>
        <taxon>Oryzinae</taxon>
        <taxon>Oryza</taxon>
    </lineage>
</organism>
<proteinExistence type="predicted"/>
<gene>
    <name evidence="1" type="ORF">NIV_6</name>
</gene>
<reference evidence="1" key="1">
    <citation type="submission" date="2017-07" db="EMBL/GenBank/DDBJ databases">
        <title>Chromosomal microdeletions drove parallel domestication of plant architecture in Asian and African rice#.</title>
        <authorList>
            <person name="Wu Y."/>
            <person name="Zhao S."/>
            <person name="Li X."/>
            <person name="Zhang B."/>
            <person name="Jiang L."/>
            <person name="Tang Y."/>
            <person name="Zhao J."/>
            <person name="Ma X."/>
            <person name="Cai H."/>
            <person name="Sun C."/>
            <person name="Tan L."/>
        </authorList>
    </citation>
    <scope>NUCLEOTIDE SEQUENCE</scope>
</reference>